<dbReference type="EMBL" id="CAEZYL010000027">
    <property type="protein sequence ID" value="CAB4721715.1"/>
    <property type="molecule type" value="Genomic_DNA"/>
</dbReference>
<accession>A0A6J6FFM7</accession>
<evidence type="ECO:0000313" key="7">
    <source>
        <dbReference type="EMBL" id="CAB5021067.1"/>
    </source>
</evidence>
<proteinExistence type="predicted"/>
<organism evidence="4">
    <name type="scientific">freshwater metagenome</name>
    <dbReference type="NCBI Taxonomy" id="449393"/>
    <lineage>
        <taxon>unclassified sequences</taxon>
        <taxon>metagenomes</taxon>
        <taxon>ecological metagenomes</taxon>
    </lineage>
</organism>
<feature type="compositionally biased region" description="Basic and acidic residues" evidence="1">
    <location>
        <begin position="11"/>
        <end position="29"/>
    </location>
</feature>
<feature type="transmembrane region" description="Helical" evidence="2">
    <location>
        <begin position="91"/>
        <end position="109"/>
    </location>
</feature>
<dbReference type="EMBL" id="CAEZSC010000012">
    <property type="protein sequence ID" value="CAB4531366.1"/>
    <property type="molecule type" value="Genomic_DNA"/>
</dbReference>
<keyword evidence="2" id="KW-0812">Transmembrane</keyword>
<evidence type="ECO:0000256" key="2">
    <source>
        <dbReference type="SAM" id="Phobius"/>
    </source>
</evidence>
<evidence type="ECO:0000313" key="5">
    <source>
        <dbReference type="EMBL" id="CAB4721715.1"/>
    </source>
</evidence>
<evidence type="ECO:0000313" key="6">
    <source>
        <dbReference type="EMBL" id="CAB4891469.1"/>
    </source>
</evidence>
<dbReference type="AlphaFoldDB" id="A0A6J6FFM7"/>
<dbReference type="EMBL" id="CAEZUD010000011">
    <property type="protein sequence ID" value="CAB4586185.1"/>
    <property type="molecule type" value="Genomic_DNA"/>
</dbReference>
<keyword evidence="2" id="KW-1133">Transmembrane helix</keyword>
<keyword evidence="2" id="KW-0472">Membrane</keyword>
<evidence type="ECO:0000313" key="4">
    <source>
        <dbReference type="EMBL" id="CAB4586185.1"/>
    </source>
</evidence>
<name>A0A6J6FFM7_9ZZZZ</name>
<feature type="transmembrane region" description="Helical" evidence="2">
    <location>
        <begin position="115"/>
        <end position="136"/>
    </location>
</feature>
<reference evidence="4" key="1">
    <citation type="submission" date="2020-05" db="EMBL/GenBank/DDBJ databases">
        <authorList>
            <person name="Chiriac C."/>
            <person name="Salcher M."/>
            <person name="Ghai R."/>
            <person name="Kavagutti S V."/>
        </authorList>
    </citation>
    <scope>NUCLEOTIDE SEQUENCE</scope>
</reference>
<dbReference type="EMBL" id="CAFBME010000024">
    <property type="protein sequence ID" value="CAB4891469.1"/>
    <property type="molecule type" value="Genomic_DNA"/>
</dbReference>
<evidence type="ECO:0000313" key="3">
    <source>
        <dbReference type="EMBL" id="CAB4531366.1"/>
    </source>
</evidence>
<sequence length="181" mass="20359">MTSTDSSAGKNPDKKGKPTPKRKDAEAKSTRNFLAPATTKAEKNLDKAAARERRLATRAAYMRGEESALPARDKGPVRKFVRDYVDSRRTIGEFFLPVIMVVLVLTVIPNRYVQLLAILFMYGAMAYSIGSGFYFSRKIRQAVNEKFPGEPTKGLGMYGWLRSTQMRKMRAPAPSFDIKQK</sequence>
<dbReference type="InterPro" id="IPR021403">
    <property type="entry name" value="DUF3043"/>
</dbReference>
<evidence type="ECO:0000256" key="1">
    <source>
        <dbReference type="SAM" id="MobiDB-lite"/>
    </source>
</evidence>
<dbReference type="Pfam" id="PF11241">
    <property type="entry name" value="DUF3043"/>
    <property type="match status" value="1"/>
</dbReference>
<gene>
    <name evidence="3" type="ORF">UFOPK1380_00348</name>
    <name evidence="4" type="ORF">UFOPK1778_00360</name>
    <name evidence="5" type="ORF">UFOPK2689_00602</name>
    <name evidence="6" type="ORF">UFOPK3555_00380</name>
    <name evidence="7" type="ORF">UFOPK4095_01014</name>
</gene>
<protein>
    <submittedName>
        <fullName evidence="4">Unannotated protein</fullName>
    </submittedName>
</protein>
<dbReference type="EMBL" id="CAFBPI010000074">
    <property type="protein sequence ID" value="CAB5021067.1"/>
    <property type="molecule type" value="Genomic_DNA"/>
</dbReference>
<feature type="region of interest" description="Disordered" evidence="1">
    <location>
        <begin position="1"/>
        <end position="39"/>
    </location>
</feature>